<dbReference type="EMBL" id="CP014646">
    <property type="protein sequence ID" value="AMO39111.1"/>
    <property type="molecule type" value="Genomic_DNA"/>
</dbReference>
<keyword evidence="13" id="KW-1185">Reference proteome</keyword>
<dbReference type="SUPFAM" id="SSF47384">
    <property type="entry name" value="Homodimeric domain of signal transducing histidine kinase"/>
    <property type="match status" value="1"/>
</dbReference>
<keyword evidence="5" id="KW-0597">Phosphoprotein</keyword>
<dbReference type="PANTHER" id="PTHR44936:SF10">
    <property type="entry name" value="SENSOR PROTEIN RSTB"/>
    <property type="match status" value="1"/>
</dbReference>
<feature type="transmembrane region" description="Helical" evidence="10">
    <location>
        <begin position="42"/>
        <end position="61"/>
    </location>
</feature>
<dbReference type="InterPro" id="IPR003661">
    <property type="entry name" value="HisK_dim/P_dom"/>
</dbReference>
<comment type="subcellular location">
    <subcellularLocation>
        <location evidence="2">Cell membrane</location>
        <topology evidence="2">Multi-pass membrane protein</topology>
    </subcellularLocation>
</comment>
<dbReference type="SMART" id="SM00388">
    <property type="entry name" value="HisKA"/>
    <property type="match status" value="1"/>
</dbReference>
<protein>
    <recommendedName>
        <fullName evidence="3">histidine kinase</fullName>
        <ecNumber evidence="3">2.7.13.3</ecNumber>
    </recommendedName>
</protein>
<gene>
    <name evidence="12" type="ORF">AC731_012390</name>
</gene>
<keyword evidence="9" id="KW-0067">ATP-binding</keyword>
<organism evidence="12 13">
    <name type="scientific">Thauera humireducens</name>
    <dbReference type="NCBI Taxonomy" id="1134435"/>
    <lineage>
        <taxon>Bacteria</taxon>
        <taxon>Pseudomonadati</taxon>
        <taxon>Pseudomonadota</taxon>
        <taxon>Betaproteobacteria</taxon>
        <taxon>Rhodocyclales</taxon>
        <taxon>Zoogloeaceae</taxon>
        <taxon>Thauera</taxon>
    </lineage>
</organism>
<keyword evidence="10" id="KW-1133">Transmembrane helix</keyword>
<keyword evidence="7" id="KW-0547">Nucleotide-binding</keyword>
<keyword evidence="6" id="KW-0808">Transferase</keyword>
<sequence length="445" mass="46267">MHPPPAPPDGPSSHRADGPGGPRFAVAEIAALRVDRSRLIQLRWFSVAAMVAMAVIAFPLLAPGHPAQPLLGVALALAAVNLALQGGLARWLDGRGGAFVQLVLDLVAWGAFLYFGGGVTNPAISLLLPVVAVGASILPSRQAWALAAVAVGVYALLWEFHHPVRLADAASAMFWHLAGMWASFALAAVTVVWFIVRLNAAIARGEAALAQAQAARARDAYVVGLGNLAAGAAHRLGTPLGTLRIVADEMARRTDLPAEVEDDVALMREQIDHCRDLLNSLTQETGQQRAEGGGQAAAAAWLRECVARWQRLRPAAALRLDVSPELALHGIVADASLGEGLQNLIDNAANANAAAGHAAQAVEVRAWLADATLHVEVADRGPGLSAERVAAARHAPLGSHSSGMGVGLMLAHAAVEHHGGQLSFHSRPGGGTIARLVLPLRSSAE</sequence>
<reference evidence="13" key="1">
    <citation type="submission" date="2016-03" db="EMBL/GenBank/DDBJ databases">
        <authorList>
            <person name="Ma C."/>
            <person name="Zhou S."/>
            <person name="Yang G."/>
        </authorList>
    </citation>
    <scope>NUCLEOTIDE SEQUENCE [LARGE SCALE GENOMIC DNA]</scope>
    <source>
        <strain evidence="13">SgZ-1</strain>
    </source>
</reference>
<dbReference type="InterPro" id="IPR036890">
    <property type="entry name" value="HATPase_C_sf"/>
</dbReference>
<dbReference type="RefSeq" id="WP_048710075.1">
    <property type="nucleotide sequence ID" value="NZ_CP014646.1"/>
</dbReference>
<dbReference type="GO" id="GO:0005524">
    <property type="term" value="F:ATP binding"/>
    <property type="evidence" value="ECO:0007669"/>
    <property type="project" value="UniProtKB-KW"/>
</dbReference>
<feature type="transmembrane region" description="Helical" evidence="10">
    <location>
        <begin position="173"/>
        <end position="196"/>
    </location>
</feature>
<dbReference type="Proteomes" id="UP000036902">
    <property type="component" value="Chromosome"/>
</dbReference>
<evidence type="ECO:0000256" key="5">
    <source>
        <dbReference type="ARBA" id="ARBA00022553"/>
    </source>
</evidence>
<evidence type="ECO:0000256" key="9">
    <source>
        <dbReference type="ARBA" id="ARBA00022840"/>
    </source>
</evidence>
<dbReference type="Gene3D" id="1.10.287.130">
    <property type="match status" value="1"/>
</dbReference>
<dbReference type="AlphaFoldDB" id="A0A127KB25"/>
<dbReference type="EC" id="2.7.13.3" evidence="3"/>
<dbReference type="KEGG" id="thu:AC731_012390"/>
<evidence type="ECO:0000313" key="13">
    <source>
        <dbReference type="Proteomes" id="UP000036902"/>
    </source>
</evidence>
<keyword evidence="4" id="KW-1003">Cell membrane</keyword>
<accession>A0A127KB25</accession>
<keyword evidence="8 12" id="KW-0418">Kinase</keyword>
<dbReference type="PROSITE" id="PS50109">
    <property type="entry name" value="HIS_KIN"/>
    <property type="match status" value="1"/>
</dbReference>
<dbReference type="Pfam" id="PF02518">
    <property type="entry name" value="HATPase_c"/>
    <property type="match status" value="1"/>
</dbReference>
<evidence type="ECO:0000259" key="11">
    <source>
        <dbReference type="PROSITE" id="PS50109"/>
    </source>
</evidence>
<name>A0A127KB25_9RHOO</name>
<evidence type="ECO:0000256" key="7">
    <source>
        <dbReference type="ARBA" id="ARBA00022741"/>
    </source>
</evidence>
<dbReference type="InterPro" id="IPR050980">
    <property type="entry name" value="2C_sensor_his_kinase"/>
</dbReference>
<dbReference type="GO" id="GO:0005886">
    <property type="term" value="C:plasma membrane"/>
    <property type="evidence" value="ECO:0007669"/>
    <property type="project" value="UniProtKB-SubCell"/>
</dbReference>
<feature type="transmembrane region" description="Helical" evidence="10">
    <location>
        <begin position="143"/>
        <end position="161"/>
    </location>
</feature>
<dbReference type="InterPro" id="IPR003594">
    <property type="entry name" value="HATPase_dom"/>
</dbReference>
<feature type="domain" description="Histidine kinase" evidence="11">
    <location>
        <begin position="231"/>
        <end position="442"/>
    </location>
</feature>
<evidence type="ECO:0000256" key="1">
    <source>
        <dbReference type="ARBA" id="ARBA00000085"/>
    </source>
</evidence>
<dbReference type="Gene3D" id="3.30.565.10">
    <property type="entry name" value="Histidine kinase-like ATPase, C-terminal domain"/>
    <property type="match status" value="1"/>
</dbReference>
<dbReference type="Pfam" id="PF00512">
    <property type="entry name" value="HisKA"/>
    <property type="match status" value="1"/>
</dbReference>
<evidence type="ECO:0000256" key="3">
    <source>
        <dbReference type="ARBA" id="ARBA00012438"/>
    </source>
</evidence>
<dbReference type="CDD" id="cd00082">
    <property type="entry name" value="HisKA"/>
    <property type="match status" value="1"/>
</dbReference>
<evidence type="ECO:0000256" key="10">
    <source>
        <dbReference type="SAM" id="Phobius"/>
    </source>
</evidence>
<dbReference type="PRINTS" id="PR00344">
    <property type="entry name" value="BCTRLSENSOR"/>
</dbReference>
<dbReference type="SMART" id="SM00387">
    <property type="entry name" value="HATPase_c"/>
    <property type="match status" value="1"/>
</dbReference>
<comment type="catalytic activity">
    <reaction evidence="1">
        <text>ATP + protein L-histidine = ADP + protein N-phospho-L-histidine.</text>
        <dbReference type="EC" id="2.7.13.3"/>
    </reaction>
</comment>
<dbReference type="InterPro" id="IPR005467">
    <property type="entry name" value="His_kinase_dom"/>
</dbReference>
<dbReference type="InterPro" id="IPR036097">
    <property type="entry name" value="HisK_dim/P_sf"/>
</dbReference>
<evidence type="ECO:0000256" key="6">
    <source>
        <dbReference type="ARBA" id="ARBA00022679"/>
    </source>
</evidence>
<evidence type="ECO:0000313" key="12">
    <source>
        <dbReference type="EMBL" id="AMO39111.1"/>
    </source>
</evidence>
<evidence type="ECO:0000256" key="2">
    <source>
        <dbReference type="ARBA" id="ARBA00004651"/>
    </source>
</evidence>
<dbReference type="PANTHER" id="PTHR44936">
    <property type="entry name" value="SENSOR PROTEIN CREC"/>
    <property type="match status" value="1"/>
</dbReference>
<dbReference type="SUPFAM" id="SSF55874">
    <property type="entry name" value="ATPase domain of HSP90 chaperone/DNA topoisomerase II/histidine kinase"/>
    <property type="match status" value="1"/>
</dbReference>
<keyword evidence="10" id="KW-0472">Membrane</keyword>
<evidence type="ECO:0000256" key="8">
    <source>
        <dbReference type="ARBA" id="ARBA00022777"/>
    </source>
</evidence>
<dbReference type="STRING" id="1134435.AC731_012390"/>
<dbReference type="InterPro" id="IPR004358">
    <property type="entry name" value="Sig_transdc_His_kin-like_C"/>
</dbReference>
<dbReference type="GO" id="GO:0000155">
    <property type="term" value="F:phosphorelay sensor kinase activity"/>
    <property type="evidence" value="ECO:0007669"/>
    <property type="project" value="InterPro"/>
</dbReference>
<feature type="transmembrane region" description="Helical" evidence="10">
    <location>
        <begin position="67"/>
        <end position="84"/>
    </location>
</feature>
<keyword evidence="10" id="KW-0812">Transmembrane</keyword>
<proteinExistence type="predicted"/>
<evidence type="ECO:0000256" key="4">
    <source>
        <dbReference type="ARBA" id="ARBA00022475"/>
    </source>
</evidence>